<name>A0A6J4S2G5_9SPHN</name>
<accession>A0A6J4S2G5</accession>
<protein>
    <submittedName>
        <fullName evidence="2">6,7-dimethyl-8-ribityllumazine synthase</fullName>
        <ecNumber evidence="2">2.5.1.78</ecNumber>
    </submittedName>
</protein>
<sequence>APGSHCRSAVLRAPQRHAAGRSPKGAGGGWAPARDDHPPRCAGTARSDRARRGGWRVRRLCRARRGDPRRNLPFRDRRRRECPRDHGADHGRAGGRQRRPDDGERSAGDRPRRPRAGGQGRRCGPGGAGAARAARALRQL</sequence>
<reference evidence="2" key="1">
    <citation type="submission" date="2020-02" db="EMBL/GenBank/DDBJ databases">
        <authorList>
            <person name="Meier V. D."/>
        </authorList>
    </citation>
    <scope>NUCLEOTIDE SEQUENCE</scope>
    <source>
        <strain evidence="2">AVDCRST_MAG09</strain>
    </source>
</reference>
<organism evidence="2">
    <name type="scientific">uncultured Sphingomonas sp</name>
    <dbReference type="NCBI Taxonomy" id="158754"/>
    <lineage>
        <taxon>Bacteria</taxon>
        <taxon>Pseudomonadati</taxon>
        <taxon>Pseudomonadota</taxon>
        <taxon>Alphaproteobacteria</taxon>
        <taxon>Sphingomonadales</taxon>
        <taxon>Sphingomonadaceae</taxon>
        <taxon>Sphingomonas</taxon>
        <taxon>environmental samples</taxon>
    </lineage>
</organism>
<feature type="compositionally biased region" description="Basic residues" evidence="1">
    <location>
        <begin position="52"/>
        <end position="63"/>
    </location>
</feature>
<dbReference type="AlphaFoldDB" id="A0A6J4S2G5"/>
<gene>
    <name evidence="2" type="ORF">AVDCRST_MAG09-630</name>
</gene>
<evidence type="ECO:0000313" key="2">
    <source>
        <dbReference type="EMBL" id="CAA9487659.1"/>
    </source>
</evidence>
<feature type="region of interest" description="Disordered" evidence="1">
    <location>
        <begin position="1"/>
        <end position="140"/>
    </location>
</feature>
<dbReference type="EC" id="2.5.1.78" evidence="2"/>
<dbReference type="EMBL" id="CADCVZ010000001">
    <property type="protein sequence ID" value="CAA9487659.1"/>
    <property type="molecule type" value="Genomic_DNA"/>
</dbReference>
<evidence type="ECO:0000256" key="1">
    <source>
        <dbReference type="SAM" id="MobiDB-lite"/>
    </source>
</evidence>
<keyword evidence="2" id="KW-0808">Transferase</keyword>
<feature type="non-terminal residue" evidence="2">
    <location>
        <position position="1"/>
    </location>
</feature>
<feature type="compositionally biased region" description="Low complexity" evidence="1">
    <location>
        <begin position="130"/>
        <end position="140"/>
    </location>
</feature>
<dbReference type="GO" id="GO:0000906">
    <property type="term" value="F:6,7-dimethyl-8-ribityllumazine synthase activity"/>
    <property type="evidence" value="ECO:0007669"/>
    <property type="project" value="UniProtKB-EC"/>
</dbReference>
<feature type="compositionally biased region" description="Basic and acidic residues" evidence="1">
    <location>
        <begin position="82"/>
        <end position="111"/>
    </location>
</feature>
<feature type="compositionally biased region" description="Gly residues" evidence="1">
    <location>
        <begin position="117"/>
        <end position="129"/>
    </location>
</feature>
<feature type="compositionally biased region" description="Basic and acidic residues" evidence="1">
    <location>
        <begin position="64"/>
        <end position="75"/>
    </location>
</feature>
<feature type="non-terminal residue" evidence="2">
    <location>
        <position position="140"/>
    </location>
</feature>
<proteinExistence type="predicted"/>